<keyword evidence="1" id="KW-1133">Transmembrane helix</keyword>
<feature type="transmembrane region" description="Helical" evidence="1">
    <location>
        <begin position="65"/>
        <end position="90"/>
    </location>
</feature>
<dbReference type="Proteomes" id="UP001348817">
    <property type="component" value="Plasmid pFA3"/>
</dbReference>
<dbReference type="KEGG" id="fax:FUAX_46250"/>
<keyword evidence="1" id="KW-0472">Membrane</keyword>
<geneLocation type="plasmid" evidence="2 3">
    <name>pFA3</name>
</geneLocation>
<name>A0AAU9CPL6_9BACT</name>
<accession>A0AAU9CPL6</accession>
<dbReference type="EMBL" id="AP025317">
    <property type="protein sequence ID" value="BDD12193.1"/>
    <property type="molecule type" value="Genomic_DNA"/>
</dbReference>
<keyword evidence="2" id="KW-0614">Plasmid</keyword>
<gene>
    <name evidence="2" type="ORF">FUAX_46250</name>
</gene>
<keyword evidence="3" id="KW-1185">Reference proteome</keyword>
<organism evidence="2 3">
    <name type="scientific">Fulvitalea axinellae</name>
    <dbReference type="NCBI Taxonomy" id="1182444"/>
    <lineage>
        <taxon>Bacteria</taxon>
        <taxon>Pseudomonadati</taxon>
        <taxon>Bacteroidota</taxon>
        <taxon>Cytophagia</taxon>
        <taxon>Cytophagales</taxon>
        <taxon>Persicobacteraceae</taxon>
        <taxon>Fulvitalea</taxon>
    </lineage>
</organism>
<evidence type="ECO:0000313" key="3">
    <source>
        <dbReference type="Proteomes" id="UP001348817"/>
    </source>
</evidence>
<evidence type="ECO:0000256" key="1">
    <source>
        <dbReference type="SAM" id="Phobius"/>
    </source>
</evidence>
<evidence type="ECO:0000313" key="2">
    <source>
        <dbReference type="EMBL" id="BDD12193.1"/>
    </source>
</evidence>
<proteinExistence type="predicted"/>
<reference evidence="2 3" key="1">
    <citation type="submission" date="2021-12" db="EMBL/GenBank/DDBJ databases">
        <title>Genome sequencing of bacteria with rrn-lacking chromosome and rrn-plasmid.</title>
        <authorList>
            <person name="Anda M."/>
            <person name="Iwasaki W."/>
        </authorList>
    </citation>
    <scope>NUCLEOTIDE SEQUENCE [LARGE SCALE GENOMIC DNA]</scope>
    <source>
        <strain evidence="2 3">DSM 100852</strain>
        <plasmid evidence="2 3">pFA3</plasmid>
    </source>
</reference>
<protein>
    <submittedName>
        <fullName evidence="2">Uncharacterized protein</fullName>
    </submittedName>
</protein>
<sequence>MIGFVKRDFHQKYKYEPASFDQLKTKTYRENNTLGIHGLSENRIMIFTKVFSQRLILSIVSSKDLTLYTVLFSSLTVIFSHVFFLIISYLKDNWS</sequence>
<keyword evidence="1" id="KW-0812">Transmembrane</keyword>
<dbReference type="AlphaFoldDB" id="A0AAU9CPL6"/>